<evidence type="ECO:0000313" key="3">
    <source>
        <dbReference type="EMBL" id="HIW82205.1"/>
    </source>
</evidence>
<dbReference type="SUPFAM" id="SSF53335">
    <property type="entry name" value="S-adenosyl-L-methionine-dependent methyltransferases"/>
    <property type="match status" value="1"/>
</dbReference>
<dbReference type="Proteomes" id="UP000824265">
    <property type="component" value="Unassembled WGS sequence"/>
</dbReference>
<evidence type="ECO:0000313" key="4">
    <source>
        <dbReference type="Proteomes" id="UP000824265"/>
    </source>
</evidence>
<dbReference type="EC" id="2.1.1.-" evidence="3"/>
<dbReference type="GO" id="GO:0032259">
    <property type="term" value="P:methylation"/>
    <property type="evidence" value="ECO:0007669"/>
    <property type="project" value="UniProtKB-KW"/>
</dbReference>
<dbReference type="InterPro" id="IPR007213">
    <property type="entry name" value="Ppm1/Ppm2/Tcmp"/>
</dbReference>
<reference evidence="3" key="1">
    <citation type="journal article" date="2021" name="PeerJ">
        <title>Extensive microbial diversity within the chicken gut microbiome revealed by metagenomics and culture.</title>
        <authorList>
            <person name="Gilroy R."/>
            <person name="Ravi A."/>
            <person name="Getino M."/>
            <person name="Pursley I."/>
            <person name="Horton D.L."/>
            <person name="Alikhan N.F."/>
            <person name="Baker D."/>
            <person name="Gharbi K."/>
            <person name="Hall N."/>
            <person name="Watson M."/>
            <person name="Adriaenssens E.M."/>
            <person name="Foster-Nyarko E."/>
            <person name="Jarju S."/>
            <person name="Secka A."/>
            <person name="Antonio M."/>
            <person name="Oren A."/>
            <person name="Chaudhuri R.R."/>
            <person name="La Ragione R."/>
            <person name="Hildebrand F."/>
            <person name="Pallen M.J."/>
        </authorList>
    </citation>
    <scope>NUCLEOTIDE SEQUENCE</scope>
    <source>
        <strain evidence="3">CHK195-6426</strain>
    </source>
</reference>
<keyword evidence="2 3" id="KW-0808">Transferase</keyword>
<dbReference type="Pfam" id="PF04072">
    <property type="entry name" value="LCM"/>
    <property type="match status" value="1"/>
</dbReference>
<keyword evidence="1 3" id="KW-0489">Methyltransferase</keyword>
<gene>
    <name evidence="3" type="ORF">H9742_11940</name>
</gene>
<dbReference type="PANTHER" id="PTHR43619">
    <property type="entry name" value="S-ADENOSYL-L-METHIONINE-DEPENDENT METHYLTRANSFERASE YKTD-RELATED"/>
    <property type="match status" value="1"/>
</dbReference>
<name>A0A9D1R7A7_9FIRM</name>
<dbReference type="PIRSF" id="PIRSF028177">
    <property type="entry name" value="Polyketide_synth_Omtfrase_TcmP"/>
    <property type="match status" value="1"/>
</dbReference>
<evidence type="ECO:0000256" key="2">
    <source>
        <dbReference type="ARBA" id="ARBA00022679"/>
    </source>
</evidence>
<reference evidence="3" key="2">
    <citation type="submission" date="2021-04" db="EMBL/GenBank/DDBJ databases">
        <authorList>
            <person name="Gilroy R."/>
        </authorList>
    </citation>
    <scope>NUCLEOTIDE SEQUENCE</scope>
    <source>
        <strain evidence="3">CHK195-6426</strain>
    </source>
</reference>
<dbReference type="Gene3D" id="3.40.50.150">
    <property type="entry name" value="Vaccinia Virus protein VP39"/>
    <property type="match status" value="1"/>
</dbReference>
<proteinExistence type="predicted"/>
<dbReference type="RefSeq" id="WP_318702752.1">
    <property type="nucleotide sequence ID" value="NZ_CALWMU010000007.1"/>
</dbReference>
<sequence length="278" mass="32123">MSNKKYKIKKGTVQETLMIPLYGRKLAMDMYPDIFNDRDCQELFERVDYEFKAPGKMKAKIGAIMGATRQYDMASACRDYLKNHPNACVVNIGCGLDTTFRQVDNGTAKGYNIDFPDVIAVRNELIPERERETNIAANVMDFSWFEQIDYHEEDGIVFFASGVFYYFKKEDVKKLFTAMAKQFKGGKIVFDATNATGLKSMAKTWLESADMDSVGVYFSIEDESELKAWSNDFAQVILKGYMTGYRPLDKRYGFIANYIFRFVDRTKRCQMIEIIFKE</sequence>
<protein>
    <submittedName>
        <fullName evidence="3">Class I SAM-dependent methyltransferase</fullName>
        <ecNumber evidence="3">2.1.1.-</ecNumber>
    </submittedName>
</protein>
<evidence type="ECO:0000256" key="1">
    <source>
        <dbReference type="ARBA" id="ARBA00022603"/>
    </source>
</evidence>
<dbReference type="GO" id="GO:0008168">
    <property type="term" value="F:methyltransferase activity"/>
    <property type="evidence" value="ECO:0007669"/>
    <property type="project" value="UniProtKB-KW"/>
</dbReference>
<comment type="caution">
    <text evidence="3">The sequence shown here is derived from an EMBL/GenBank/DDBJ whole genome shotgun (WGS) entry which is preliminary data.</text>
</comment>
<dbReference type="AlphaFoldDB" id="A0A9D1R7A7"/>
<organism evidence="3 4">
    <name type="scientific">Candidatus Acetatifactor stercoripullorum</name>
    <dbReference type="NCBI Taxonomy" id="2838414"/>
    <lineage>
        <taxon>Bacteria</taxon>
        <taxon>Bacillati</taxon>
        <taxon>Bacillota</taxon>
        <taxon>Clostridia</taxon>
        <taxon>Lachnospirales</taxon>
        <taxon>Lachnospiraceae</taxon>
        <taxon>Acetatifactor</taxon>
    </lineage>
</organism>
<accession>A0A9D1R7A7</accession>
<dbReference type="PANTHER" id="PTHR43619:SF2">
    <property type="entry name" value="S-ADENOSYL-L-METHIONINE-DEPENDENT METHYLTRANSFERASES SUPERFAMILY PROTEIN"/>
    <property type="match status" value="1"/>
</dbReference>
<dbReference type="InterPro" id="IPR016874">
    <property type="entry name" value="TcmP-like"/>
</dbReference>
<dbReference type="InterPro" id="IPR029063">
    <property type="entry name" value="SAM-dependent_MTases_sf"/>
</dbReference>
<dbReference type="EMBL" id="DXGH01000065">
    <property type="protein sequence ID" value="HIW82205.1"/>
    <property type="molecule type" value="Genomic_DNA"/>
</dbReference>